<dbReference type="EMBL" id="CP007142">
    <property type="protein sequence ID" value="AJQ94665.1"/>
    <property type="molecule type" value="Genomic_DNA"/>
</dbReference>
<reference evidence="1 2" key="1">
    <citation type="submission" date="2014-01" db="EMBL/GenBank/DDBJ databases">
        <title>Full genme sequencing of cellulolytic bacterium Gynuella sunshinyii YC6258T gen. nov., sp. nov.</title>
        <authorList>
            <person name="Khan H."/>
            <person name="Chung E.J."/>
            <person name="Chung Y.R."/>
        </authorList>
    </citation>
    <scope>NUCLEOTIDE SEQUENCE [LARGE SCALE GENOMIC DNA]</scope>
    <source>
        <strain evidence="1 2">YC6258</strain>
    </source>
</reference>
<gene>
    <name evidence="1" type="ORF">YC6258_02627</name>
</gene>
<name>A0A0C5V5E9_9GAMM</name>
<evidence type="ECO:0000313" key="2">
    <source>
        <dbReference type="Proteomes" id="UP000032266"/>
    </source>
</evidence>
<accession>A0A0C5V5E9</accession>
<organism evidence="1 2">
    <name type="scientific">Gynuella sunshinyii YC6258</name>
    <dbReference type="NCBI Taxonomy" id="1445510"/>
    <lineage>
        <taxon>Bacteria</taxon>
        <taxon>Pseudomonadati</taxon>
        <taxon>Pseudomonadota</taxon>
        <taxon>Gammaproteobacteria</taxon>
        <taxon>Oceanospirillales</taxon>
        <taxon>Saccharospirillaceae</taxon>
        <taxon>Gynuella</taxon>
    </lineage>
</organism>
<proteinExistence type="predicted"/>
<dbReference type="Proteomes" id="UP000032266">
    <property type="component" value="Chromosome"/>
</dbReference>
<dbReference type="HOGENOM" id="CLU_3252277_0_0_6"/>
<keyword evidence="2" id="KW-1185">Reference proteome</keyword>
<evidence type="ECO:0000313" key="1">
    <source>
        <dbReference type="EMBL" id="AJQ94665.1"/>
    </source>
</evidence>
<dbReference type="AlphaFoldDB" id="A0A0C5V5E9"/>
<dbReference type="KEGG" id="gsn:YC6258_02627"/>
<sequence>MIVLVYTELSADSGRGYHFLLVFIKKGHYAPFYNHYSGFSLL</sequence>
<protein>
    <submittedName>
        <fullName evidence="1">Uncharacterized protein</fullName>
    </submittedName>
</protein>